<sequence length="324" mass="35373">MQHRTLGRQGLRVSALGLGTMGMSIAYGPADDEEGIATIRRAHELGVTFFDTAELYGGGANEALLGRAVKGFRDEVVLATKFGFDLTKEPVGLNSRPDNIRKVAENSLRLLQTDHLDVLYQHRPDPDVPIEDVAGTVGELIAAGKVRYFGLSEAGEDTIRRAHAVTPVSVLQTEYSLFERDVEDKILPVVRELGIGFVPYSPLGRGFLTGAVKPGHEYAEGDMRRWDERWQGDNYAYNLRATQRLTELAAAKGITVAQLALAWLLAQGEDIVPIPGTRSPRRIEENVAAADVDLSPADLRSVVEILPHGSAGGRYPAAYMPTDW</sequence>
<feature type="domain" description="NADP-dependent oxidoreductase" evidence="2">
    <location>
        <begin position="16"/>
        <end position="305"/>
    </location>
</feature>
<dbReference type="EMBL" id="JADBEK010000001">
    <property type="protein sequence ID" value="MBE1593430.1"/>
    <property type="molecule type" value="Genomic_DNA"/>
</dbReference>
<dbReference type="CDD" id="cd19076">
    <property type="entry name" value="AKR_AKR13A_13D"/>
    <property type="match status" value="1"/>
</dbReference>
<dbReference type="Proteomes" id="UP000633509">
    <property type="component" value="Unassembled WGS sequence"/>
</dbReference>
<keyword evidence="4" id="KW-1185">Reference proteome</keyword>
<dbReference type="PANTHER" id="PTHR43625">
    <property type="entry name" value="AFLATOXIN B1 ALDEHYDE REDUCTASE"/>
    <property type="match status" value="1"/>
</dbReference>
<name>A0ABR9MLE1_9ACTN</name>
<dbReference type="RefSeq" id="WP_192792785.1">
    <property type="nucleotide sequence ID" value="NZ_JADBEK010000001.1"/>
</dbReference>
<dbReference type="SUPFAM" id="SSF51430">
    <property type="entry name" value="NAD(P)-linked oxidoreductase"/>
    <property type="match status" value="1"/>
</dbReference>
<evidence type="ECO:0000259" key="2">
    <source>
        <dbReference type="Pfam" id="PF00248"/>
    </source>
</evidence>
<evidence type="ECO:0000313" key="4">
    <source>
        <dbReference type="Proteomes" id="UP000633509"/>
    </source>
</evidence>
<protein>
    <submittedName>
        <fullName evidence="3">Aryl-alcohol dehydrogenase-like predicted oxidoreductase</fullName>
    </submittedName>
</protein>
<dbReference type="InterPro" id="IPR050791">
    <property type="entry name" value="Aldo-Keto_reductase"/>
</dbReference>
<dbReference type="PANTHER" id="PTHR43625:SF99">
    <property type="entry name" value="ALDO-KETO REDUCTASE 1-RELATED"/>
    <property type="match status" value="1"/>
</dbReference>
<proteinExistence type="predicted"/>
<accession>A0ABR9MLE1</accession>
<dbReference type="InterPro" id="IPR036812">
    <property type="entry name" value="NAD(P)_OxRdtase_dom_sf"/>
</dbReference>
<dbReference type="InterPro" id="IPR023210">
    <property type="entry name" value="NADP_OxRdtase_dom"/>
</dbReference>
<evidence type="ECO:0000256" key="1">
    <source>
        <dbReference type="ARBA" id="ARBA00023002"/>
    </source>
</evidence>
<dbReference type="Gene3D" id="3.20.20.100">
    <property type="entry name" value="NADP-dependent oxidoreductase domain"/>
    <property type="match status" value="1"/>
</dbReference>
<dbReference type="InterPro" id="IPR020471">
    <property type="entry name" value="AKR"/>
</dbReference>
<gene>
    <name evidence="3" type="ORF">H4W80_011688</name>
</gene>
<keyword evidence="1" id="KW-0560">Oxidoreductase</keyword>
<evidence type="ECO:0000313" key="3">
    <source>
        <dbReference type="EMBL" id="MBE1593430.1"/>
    </source>
</evidence>
<reference evidence="3 4" key="1">
    <citation type="submission" date="2020-10" db="EMBL/GenBank/DDBJ databases">
        <title>Sequencing the genomes of 1000 actinobacteria strains.</title>
        <authorList>
            <person name="Klenk H.-P."/>
        </authorList>
    </citation>
    <scope>NUCLEOTIDE SEQUENCE [LARGE SCALE GENOMIC DNA]</scope>
    <source>
        <strain evidence="3 4">DSM 43173</strain>
    </source>
</reference>
<organism evidence="3 4">
    <name type="scientific">Nonomuraea angiospora</name>
    <dbReference type="NCBI Taxonomy" id="46172"/>
    <lineage>
        <taxon>Bacteria</taxon>
        <taxon>Bacillati</taxon>
        <taxon>Actinomycetota</taxon>
        <taxon>Actinomycetes</taxon>
        <taxon>Streptosporangiales</taxon>
        <taxon>Streptosporangiaceae</taxon>
        <taxon>Nonomuraea</taxon>
    </lineage>
</organism>
<dbReference type="PRINTS" id="PR00069">
    <property type="entry name" value="ALDKETRDTASE"/>
</dbReference>
<comment type="caution">
    <text evidence="3">The sequence shown here is derived from an EMBL/GenBank/DDBJ whole genome shotgun (WGS) entry which is preliminary data.</text>
</comment>
<dbReference type="Pfam" id="PF00248">
    <property type="entry name" value="Aldo_ket_red"/>
    <property type="match status" value="1"/>
</dbReference>